<dbReference type="AlphaFoldDB" id="A0A7Y0AGQ9"/>
<comment type="caution">
    <text evidence="2">The sequence shown here is derived from an EMBL/GenBank/DDBJ whole genome shotgun (WGS) entry which is preliminary data.</text>
</comment>
<name>A0A7Y0AGQ9_9BACT</name>
<keyword evidence="1" id="KW-0732">Signal</keyword>
<gene>
    <name evidence="2" type="ORF">HHL22_17550</name>
</gene>
<accession>A0A7Y0AGQ9</accession>
<evidence type="ECO:0000313" key="2">
    <source>
        <dbReference type="EMBL" id="NML67015.1"/>
    </source>
</evidence>
<dbReference type="EMBL" id="JABBGH010000003">
    <property type="protein sequence ID" value="NML67015.1"/>
    <property type="molecule type" value="Genomic_DNA"/>
</dbReference>
<dbReference type="SUPFAM" id="SSF49785">
    <property type="entry name" value="Galactose-binding domain-like"/>
    <property type="match status" value="1"/>
</dbReference>
<reference evidence="2 3" key="1">
    <citation type="submission" date="2020-04" db="EMBL/GenBank/DDBJ databases">
        <title>Hymenobacter polaris sp. nov., isolated from Arctic soil.</title>
        <authorList>
            <person name="Dahal R.H."/>
        </authorList>
    </citation>
    <scope>NUCLEOTIDE SEQUENCE [LARGE SCALE GENOMIC DNA]</scope>
    <source>
        <strain evidence="2 3">RP-2-7</strain>
    </source>
</reference>
<dbReference type="Proteomes" id="UP000559626">
    <property type="component" value="Unassembled WGS sequence"/>
</dbReference>
<dbReference type="RefSeq" id="WP_169532711.1">
    <property type="nucleotide sequence ID" value="NZ_JABBGH010000003.1"/>
</dbReference>
<dbReference type="Gene3D" id="2.60.120.260">
    <property type="entry name" value="Galactose-binding domain-like"/>
    <property type="match status" value="1"/>
</dbReference>
<organism evidence="2 3">
    <name type="scientific">Hymenobacter polaris</name>
    <dbReference type="NCBI Taxonomy" id="2682546"/>
    <lineage>
        <taxon>Bacteria</taxon>
        <taxon>Pseudomonadati</taxon>
        <taxon>Bacteroidota</taxon>
        <taxon>Cytophagia</taxon>
        <taxon>Cytophagales</taxon>
        <taxon>Hymenobacteraceae</taxon>
        <taxon>Hymenobacter</taxon>
    </lineage>
</organism>
<sequence>MRIYLLAAVVLAGCSHAPAPPVGALAATDFENLAGWLADAPARATLTQEQAHSGKYSTSVRPEHDYSLGYSNLLSQMSADRPTRLRISAWIQQTGPEPSAKLVTELKSPQGTSLLWKGLDVGTVAKAPGKWYHVGQTVTLPATAPPDSRLLVYLWRADSTTPTYLDDLEIRLATP</sequence>
<feature type="signal peptide" evidence="1">
    <location>
        <begin position="1"/>
        <end position="19"/>
    </location>
</feature>
<keyword evidence="3" id="KW-1185">Reference proteome</keyword>
<feature type="chain" id="PRO_5031424149" description="CBM-cenC domain-containing protein" evidence="1">
    <location>
        <begin position="20"/>
        <end position="175"/>
    </location>
</feature>
<evidence type="ECO:0000313" key="3">
    <source>
        <dbReference type="Proteomes" id="UP000559626"/>
    </source>
</evidence>
<dbReference type="InterPro" id="IPR008979">
    <property type="entry name" value="Galactose-bd-like_sf"/>
</dbReference>
<evidence type="ECO:0008006" key="4">
    <source>
        <dbReference type="Google" id="ProtNLM"/>
    </source>
</evidence>
<proteinExistence type="predicted"/>
<protein>
    <recommendedName>
        <fullName evidence="4">CBM-cenC domain-containing protein</fullName>
    </recommendedName>
</protein>
<evidence type="ECO:0000256" key="1">
    <source>
        <dbReference type="SAM" id="SignalP"/>
    </source>
</evidence>